<evidence type="ECO:0000256" key="1">
    <source>
        <dbReference type="SAM" id="MobiDB-lite"/>
    </source>
</evidence>
<reference evidence="2 3" key="1">
    <citation type="submission" date="2024-09" db="EMBL/GenBank/DDBJ databases">
        <authorList>
            <person name="Sun Q."/>
            <person name="Mori K."/>
        </authorList>
    </citation>
    <scope>NUCLEOTIDE SEQUENCE [LARGE SCALE GENOMIC DNA]</scope>
    <source>
        <strain evidence="2 3">CCM 7609</strain>
    </source>
</reference>
<dbReference type="Proteomes" id="UP001589575">
    <property type="component" value="Unassembled WGS sequence"/>
</dbReference>
<comment type="caution">
    <text evidence="2">The sequence shown here is derived from an EMBL/GenBank/DDBJ whole genome shotgun (WGS) entry which is preliminary data.</text>
</comment>
<name>A0ABV5FY76_9MICC</name>
<organism evidence="2 3">
    <name type="scientific">Citricoccus parietis</name>
    <dbReference type="NCBI Taxonomy" id="592307"/>
    <lineage>
        <taxon>Bacteria</taxon>
        <taxon>Bacillati</taxon>
        <taxon>Actinomycetota</taxon>
        <taxon>Actinomycetes</taxon>
        <taxon>Micrococcales</taxon>
        <taxon>Micrococcaceae</taxon>
        <taxon>Citricoccus</taxon>
    </lineage>
</organism>
<keyword evidence="3" id="KW-1185">Reference proteome</keyword>
<protein>
    <submittedName>
        <fullName evidence="2">Uncharacterized protein</fullName>
    </submittedName>
</protein>
<sequence>MGKTKPRGPGSTKGTGPRGSVGRRTPGDRPASCAGLLLRYCMPGETAAAVPPTRGSVKISASRTARPCGPS</sequence>
<feature type="region of interest" description="Disordered" evidence="1">
    <location>
        <begin position="47"/>
        <end position="71"/>
    </location>
</feature>
<accession>A0ABV5FY76</accession>
<evidence type="ECO:0000313" key="3">
    <source>
        <dbReference type="Proteomes" id="UP001589575"/>
    </source>
</evidence>
<dbReference type="EMBL" id="JBHMFI010000001">
    <property type="protein sequence ID" value="MFB9071647.1"/>
    <property type="molecule type" value="Genomic_DNA"/>
</dbReference>
<evidence type="ECO:0000313" key="2">
    <source>
        <dbReference type="EMBL" id="MFB9071647.1"/>
    </source>
</evidence>
<gene>
    <name evidence="2" type="ORF">ACFFX0_10725</name>
</gene>
<proteinExistence type="predicted"/>
<feature type="region of interest" description="Disordered" evidence="1">
    <location>
        <begin position="1"/>
        <end position="30"/>
    </location>
</feature>